<dbReference type="InterPro" id="IPR002797">
    <property type="entry name" value="Polysacc_synth"/>
</dbReference>
<keyword evidence="4 6" id="KW-1133">Transmembrane helix</keyword>
<protein>
    <submittedName>
        <fullName evidence="7">Uncharacterized protein</fullName>
    </submittedName>
</protein>
<accession>A0A382BN14</accession>
<dbReference type="AlphaFoldDB" id="A0A382BN14"/>
<dbReference type="PANTHER" id="PTHR30250">
    <property type="entry name" value="PST FAMILY PREDICTED COLANIC ACID TRANSPORTER"/>
    <property type="match status" value="1"/>
</dbReference>
<dbReference type="GO" id="GO:0005886">
    <property type="term" value="C:plasma membrane"/>
    <property type="evidence" value="ECO:0007669"/>
    <property type="project" value="UniProtKB-SubCell"/>
</dbReference>
<keyword evidence="2" id="KW-1003">Cell membrane</keyword>
<feature type="non-terminal residue" evidence="7">
    <location>
        <position position="1"/>
    </location>
</feature>
<evidence type="ECO:0000256" key="1">
    <source>
        <dbReference type="ARBA" id="ARBA00004651"/>
    </source>
</evidence>
<keyword evidence="3 6" id="KW-0812">Transmembrane</keyword>
<feature type="transmembrane region" description="Helical" evidence="6">
    <location>
        <begin position="330"/>
        <end position="350"/>
    </location>
</feature>
<evidence type="ECO:0000256" key="4">
    <source>
        <dbReference type="ARBA" id="ARBA00022989"/>
    </source>
</evidence>
<feature type="transmembrane region" description="Helical" evidence="6">
    <location>
        <begin position="146"/>
        <end position="168"/>
    </location>
</feature>
<evidence type="ECO:0000256" key="2">
    <source>
        <dbReference type="ARBA" id="ARBA00022475"/>
    </source>
</evidence>
<feature type="transmembrane region" description="Helical" evidence="6">
    <location>
        <begin position="249"/>
        <end position="271"/>
    </location>
</feature>
<feature type="transmembrane region" description="Helical" evidence="6">
    <location>
        <begin position="118"/>
        <end position="139"/>
    </location>
</feature>
<keyword evidence="5 6" id="KW-0472">Membrane</keyword>
<feature type="transmembrane region" description="Helical" evidence="6">
    <location>
        <begin position="291"/>
        <end position="310"/>
    </location>
</feature>
<evidence type="ECO:0000256" key="5">
    <source>
        <dbReference type="ARBA" id="ARBA00023136"/>
    </source>
</evidence>
<feature type="transmembrane region" description="Helical" evidence="6">
    <location>
        <begin position="420"/>
        <end position="438"/>
    </location>
</feature>
<gene>
    <name evidence="7" type="ORF">METZ01_LOCUS168019</name>
</gene>
<feature type="transmembrane region" description="Helical" evidence="6">
    <location>
        <begin position="174"/>
        <end position="197"/>
    </location>
</feature>
<feature type="transmembrane region" description="Helical" evidence="6">
    <location>
        <begin position="12"/>
        <end position="32"/>
    </location>
</feature>
<feature type="transmembrane region" description="Helical" evidence="6">
    <location>
        <begin position="78"/>
        <end position="98"/>
    </location>
</feature>
<organism evidence="7">
    <name type="scientific">marine metagenome</name>
    <dbReference type="NCBI Taxonomy" id="408172"/>
    <lineage>
        <taxon>unclassified sequences</taxon>
        <taxon>metagenomes</taxon>
        <taxon>ecological metagenomes</taxon>
    </lineage>
</organism>
<feature type="transmembrane region" description="Helical" evidence="6">
    <location>
        <begin position="362"/>
        <end position="383"/>
    </location>
</feature>
<name>A0A382BN14_9ZZZZ</name>
<evidence type="ECO:0000256" key="6">
    <source>
        <dbReference type="SAM" id="Phobius"/>
    </source>
</evidence>
<reference evidence="7" key="1">
    <citation type="submission" date="2018-05" db="EMBL/GenBank/DDBJ databases">
        <authorList>
            <person name="Lanie J.A."/>
            <person name="Ng W.-L."/>
            <person name="Kazmierczak K.M."/>
            <person name="Andrzejewski T.M."/>
            <person name="Davidsen T.M."/>
            <person name="Wayne K.J."/>
            <person name="Tettelin H."/>
            <person name="Glass J.I."/>
            <person name="Rusch D."/>
            <person name="Podicherti R."/>
            <person name="Tsui H.-C.T."/>
            <person name="Winkler M.E."/>
        </authorList>
    </citation>
    <scope>NUCLEOTIDE SEQUENCE</scope>
</reference>
<feature type="transmembrane region" description="Helical" evidence="6">
    <location>
        <begin position="209"/>
        <end position="229"/>
    </location>
</feature>
<dbReference type="InterPro" id="IPR050833">
    <property type="entry name" value="Poly_Biosynth_Transport"/>
</dbReference>
<evidence type="ECO:0000256" key="3">
    <source>
        <dbReference type="ARBA" id="ARBA00022692"/>
    </source>
</evidence>
<comment type="subcellular location">
    <subcellularLocation>
        <location evidence="1">Cell membrane</location>
        <topology evidence="1">Multi-pass membrane protein</topology>
    </subcellularLocation>
</comment>
<dbReference type="Pfam" id="PF01943">
    <property type="entry name" value="Polysacc_synt"/>
    <property type="match status" value="1"/>
</dbReference>
<proteinExistence type="predicted"/>
<feature type="transmembrane region" description="Helical" evidence="6">
    <location>
        <begin position="389"/>
        <end position="408"/>
    </location>
</feature>
<dbReference type="PANTHER" id="PTHR30250:SF11">
    <property type="entry name" value="O-ANTIGEN TRANSPORTER-RELATED"/>
    <property type="match status" value="1"/>
</dbReference>
<sequence length="475" mass="53566">VSIKSLGKQSLVYGIGHILARLVTFLLLPLYTNVFTASEYGVVALFYTFLSFMNVIMRYGLGAAFLKFYVPASDNERNAIFTNVIASLFLTGIPFFLVWHGLRNLISPIILGINEPSFISIMGIIIVLDTIWSIPLLGFRAENRPILFIIFSLLNVGITIGLNLFLILKMNMGIRAIFLSNLSASLCIFSLSLPFIYQRFEFALLDKTRWKSIITFALPFLPAGLFSMAMEVADRYILKYLTDLSTVGIYNAGYKIGMLMMLAVTAFNFGWQPFFLEQGKGANQEKLFGKVTTLVLAGLGFIWLILMLWADDFIQLKIMGYSFFGEEFQNSIPIVPWIALGYLFYGFYVLQTPGIFLKDRPGIAAWTRLLGATSNIIFCFIFIPLYGAIGAAMATCLAFFLMLVMMYWWNTKLYPIRLEWRKISFITIILISGFFVSKGSADNLFINILITGLYPMGLLGFGIIKMDSFKSRIAN</sequence>
<dbReference type="EMBL" id="UINC01030564">
    <property type="protein sequence ID" value="SVB15165.1"/>
    <property type="molecule type" value="Genomic_DNA"/>
</dbReference>
<evidence type="ECO:0000313" key="7">
    <source>
        <dbReference type="EMBL" id="SVB15165.1"/>
    </source>
</evidence>
<feature type="transmembrane region" description="Helical" evidence="6">
    <location>
        <begin position="44"/>
        <end position="66"/>
    </location>
</feature>
<feature type="transmembrane region" description="Helical" evidence="6">
    <location>
        <begin position="444"/>
        <end position="464"/>
    </location>
</feature>